<accession>A0A518G4S9</accession>
<dbReference type="RefSeq" id="WP_145076609.1">
    <property type="nucleotide sequence ID" value="NZ_CP036298.1"/>
</dbReference>
<dbReference type="InterPro" id="IPR056942">
    <property type="entry name" value="Phage_H_T_join"/>
</dbReference>
<dbReference type="AlphaFoldDB" id="A0A518G4S9"/>
<dbReference type="KEGG" id="ahel:Q31a_18840"/>
<evidence type="ECO:0000259" key="1">
    <source>
        <dbReference type="Pfam" id="PF25138"/>
    </source>
</evidence>
<dbReference type="EMBL" id="CP036298">
    <property type="protein sequence ID" value="QDV23582.1"/>
    <property type="molecule type" value="Genomic_DNA"/>
</dbReference>
<dbReference type="Pfam" id="PF25138">
    <property type="entry name" value="Phage_H_T_join_3"/>
    <property type="match status" value="1"/>
</dbReference>
<evidence type="ECO:0000313" key="2">
    <source>
        <dbReference type="EMBL" id="QDV23582.1"/>
    </source>
</evidence>
<proteinExistence type="predicted"/>
<gene>
    <name evidence="2" type="ORF">Q31a_18840</name>
</gene>
<dbReference type="OrthoDB" id="92881at203682"/>
<protein>
    <recommendedName>
        <fullName evidence="1">Phage head-tail joining protein domain-containing protein</fullName>
    </recommendedName>
</protein>
<sequence>MPNAPALTLQKLLWRTLLKTRGVLVTYKATGFLIAELKVVFTRPGEDQVDMSDNFSLVSKQWDVLIDPATLVNPAGTPIEPELGHAITKIDGTVYRVQSGDGSRNCWRWSDGLQTWRRTHTVID</sequence>
<name>A0A518G4S9_9BACT</name>
<evidence type="ECO:0000313" key="3">
    <source>
        <dbReference type="Proteomes" id="UP000318017"/>
    </source>
</evidence>
<dbReference type="Proteomes" id="UP000318017">
    <property type="component" value="Chromosome"/>
</dbReference>
<feature type="domain" description="Phage head-tail joining protein" evidence="1">
    <location>
        <begin position="10"/>
        <end position="122"/>
    </location>
</feature>
<organism evidence="2 3">
    <name type="scientific">Aureliella helgolandensis</name>
    <dbReference type="NCBI Taxonomy" id="2527968"/>
    <lineage>
        <taxon>Bacteria</taxon>
        <taxon>Pseudomonadati</taxon>
        <taxon>Planctomycetota</taxon>
        <taxon>Planctomycetia</taxon>
        <taxon>Pirellulales</taxon>
        <taxon>Pirellulaceae</taxon>
        <taxon>Aureliella</taxon>
    </lineage>
</organism>
<keyword evidence="3" id="KW-1185">Reference proteome</keyword>
<reference evidence="2 3" key="1">
    <citation type="submission" date="2019-02" db="EMBL/GenBank/DDBJ databases">
        <title>Deep-cultivation of Planctomycetes and their phenomic and genomic characterization uncovers novel biology.</title>
        <authorList>
            <person name="Wiegand S."/>
            <person name="Jogler M."/>
            <person name="Boedeker C."/>
            <person name="Pinto D."/>
            <person name="Vollmers J."/>
            <person name="Rivas-Marin E."/>
            <person name="Kohn T."/>
            <person name="Peeters S.H."/>
            <person name="Heuer A."/>
            <person name="Rast P."/>
            <person name="Oberbeckmann S."/>
            <person name="Bunk B."/>
            <person name="Jeske O."/>
            <person name="Meyerdierks A."/>
            <person name="Storesund J.E."/>
            <person name="Kallscheuer N."/>
            <person name="Luecker S."/>
            <person name="Lage O.M."/>
            <person name="Pohl T."/>
            <person name="Merkel B.J."/>
            <person name="Hornburger P."/>
            <person name="Mueller R.-W."/>
            <person name="Bruemmer F."/>
            <person name="Labrenz M."/>
            <person name="Spormann A.M."/>
            <person name="Op den Camp H."/>
            <person name="Overmann J."/>
            <person name="Amann R."/>
            <person name="Jetten M.S.M."/>
            <person name="Mascher T."/>
            <person name="Medema M.H."/>
            <person name="Devos D.P."/>
            <person name="Kaster A.-K."/>
            <person name="Ovreas L."/>
            <person name="Rohde M."/>
            <person name="Galperin M.Y."/>
            <person name="Jogler C."/>
        </authorList>
    </citation>
    <scope>NUCLEOTIDE SEQUENCE [LARGE SCALE GENOMIC DNA]</scope>
    <source>
        <strain evidence="2 3">Q31a</strain>
    </source>
</reference>